<feature type="compositionally biased region" description="Low complexity" evidence="5">
    <location>
        <begin position="506"/>
        <end position="517"/>
    </location>
</feature>
<dbReference type="EMBL" id="JAAXKY010000057">
    <property type="protein sequence ID" value="NMH79020.1"/>
    <property type="molecule type" value="Genomic_DNA"/>
</dbReference>
<comment type="similarity">
    <text evidence="2">Belongs to the PheA/TfdB FAD monooxygenase family.</text>
</comment>
<dbReference type="Proteomes" id="UP001296706">
    <property type="component" value="Unassembled WGS sequence"/>
</dbReference>
<dbReference type="RefSeq" id="WP_169397085.1">
    <property type="nucleotide sequence ID" value="NZ_BAAAJH010000008.1"/>
</dbReference>
<keyword evidence="4" id="KW-0274">FAD</keyword>
<dbReference type="NCBIfam" id="NF004832">
    <property type="entry name" value="PRK06184.1"/>
    <property type="match status" value="1"/>
</dbReference>
<feature type="compositionally biased region" description="Gly residues" evidence="5">
    <location>
        <begin position="518"/>
        <end position="529"/>
    </location>
</feature>
<evidence type="ECO:0000256" key="5">
    <source>
        <dbReference type="SAM" id="MobiDB-lite"/>
    </source>
</evidence>
<gene>
    <name evidence="7" type="ORF">HF577_18245</name>
</gene>
<sequence length="529" mass="56831">MTTVLIVGAGPTGLTLACDLARRGVEVRIIEKSPAFQTGSRGKTLNARSLEVLGDLGVADQVRASGITHLRFRKYFQGELVEETDPFEDRMLFVPQWRTEQVLRDRLATWGVQVELATELTDFTQDDAGVHVTLADGGRIEAGYLVGCDGGRSPVRKLLGVAFEGETAPEQAMVCGDVVVDGLVDEAWHQWFAEDGAILLSPFRGTDSWQLQASPERDAAGEVLPPSLESFQRLFDRYARLPGVRLRDLTWKSTWTVNVRMVDRYRVGRVFLAGDAAHVHPIAGGLGMNTGIQDAWNLGWKLGLVATGHAGPALLDTYEEERMPIAAWTLDLTSERLRVVLDDIRIRGEGMDAVAVPEGSGLGINYRWGVLAEDHAPGERTTRAGDRAPNVPLRGSPEHTPRRLFDLLPGGRFALLGFAPEAGPHLRELTAAHAELVESHLLSAGPGGLDDAEQVKRAFDADDDTLVLVRPDHHIALTTTTAGVAEVSGYLGRLSRRPAIPGRVSGSGTAPAPAAVAGRGGGAGAGWSG</sequence>
<dbReference type="SUPFAM" id="SSF52833">
    <property type="entry name" value="Thioredoxin-like"/>
    <property type="match status" value="1"/>
</dbReference>
<dbReference type="PANTHER" id="PTHR43004:SF19">
    <property type="entry name" value="BINDING MONOOXYGENASE, PUTATIVE (JCVI)-RELATED"/>
    <property type="match status" value="1"/>
</dbReference>
<dbReference type="InterPro" id="IPR036249">
    <property type="entry name" value="Thioredoxin-like_sf"/>
</dbReference>
<dbReference type="Gene3D" id="3.40.30.120">
    <property type="match status" value="1"/>
</dbReference>
<evidence type="ECO:0000259" key="6">
    <source>
        <dbReference type="Pfam" id="PF01494"/>
    </source>
</evidence>
<dbReference type="InterPro" id="IPR002938">
    <property type="entry name" value="FAD-bd"/>
</dbReference>
<reference evidence="7 8" key="1">
    <citation type="submission" date="2020-04" db="EMBL/GenBank/DDBJ databases">
        <authorList>
            <person name="Klaysubun C."/>
            <person name="Duangmal K."/>
            <person name="Lipun K."/>
        </authorList>
    </citation>
    <scope>NUCLEOTIDE SEQUENCE [LARGE SCALE GENOMIC DNA]</scope>
    <source>
        <strain evidence="7 8">JCM 11839</strain>
    </source>
</reference>
<dbReference type="InterPro" id="IPR036188">
    <property type="entry name" value="FAD/NAD-bd_sf"/>
</dbReference>
<dbReference type="PRINTS" id="PR00420">
    <property type="entry name" value="RNGMNOXGNASE"/>
</dbReference>
<evidence type="ECO:0000313" key="7">
    <source>
        <dbReference type="EMBL" id="NMH79020.1"/>
    </source>
</evidence>
<keyword evidence="3" id="KW-0285">Flavoprotein</keyword>
<dbReference type="SUPFAM" id="SSF51905">
    <property type="entry name" value="FAD/NAD(P)-binding domain"/>
    <property type="match status" value="1"/>
</dbReference>
<dbReference type="Pfam" id="PF01494">
    <property type="entry name" value="FAD_binding_3"/>
    <property type="match status" value="1"/>
</dbReference>
<feature type="region of interest" description="Disordered" evidence="5">
    <location>
        <begin position="502"/>
        <end position="529"/>
    </location>
</feature>
<keyword evidence="8" id="KW-1185">Reference proteome</keyword>
<feature type="domain" description="FAD-binding" evidence="6">
    <location>
        <begin position="2"/>
        <end position="331"/>
    </location>
</feature>
<dbReference type="Gene3D" id="3.30.70.2450">
    <property type="match status" value="1"/>
</dbReference>
<evidence type="ECO:0000256" key="2">
    <source>
        <dbReference type="ARBA" id="ARBA00007801"/>
    </source>
</evidence>
<evidence type="ECO:0000256" key="3">
    <source>
        <dbReference type="ARBA" id="ARBA00022630"/>
    </source>
</evidence>
<proteinExistence type="inferred from homology"/>
<name>A0ABX1RF37_9PSEU</name>
<evidence type="ECO:0000256" key="4">
    <source>
        <dbReference type="ARBA" id="ARBA00022827"/>
    </source>
</evidence>
<dbReference type="Pfam" id="PF21274">
    <property type="entry name" value="Rng_hyd_C"/>
    <property type="match status" value="1"/>
</dbReference>
<comment type="cofactor">
    <cofactor evidence="1">
        <name>FAD</name>
        <dbReference type="ChEBI" id="CHEBI:57692"/>
    </cofactor>
</comment>
<dbReference type="PANTHER" id="PTHR43004">
    <property type="entry name" value="TRK SYSTEM POTASSIUM UPTAKE PROTEIN"/>
    <property type="match status" value="1"/>
</dbReference>
<evidence type="ECO:0000256" key="1">
    <source>
        <dbReference type="ARBA" id="ARBA00001974"/>
    </source>
</evidence>
<protein>
    <submittedName>
        <fullName evidence="7">NAD-binding protein</fullName>
    </submittedName>
</protein>
<feature type="region of interest" description="Disordered" evidence="5">
    <location>
        <begin position="378"/>
        <end position="398"/>
    </location>
</feature>
<organism evidence="7 8">
    <name type="scientific">Pseudonocardia xinjiangensis</name>
    <dbReference type="NCBI Taxonomy" id="75289"/>
    <lineage>
        <taxon>Bacteria</taxon>
        <taxon>Bacillati</taxon>
        <taxon>Actinomycetota</taxon>
        <taxon>Actinomycetes</taxon>
        <taxon>Pseudonocardiales</taxon>
        <taxon>Pseudonocardiaceae</taxon>
        <taxon>Pseudonocardia</taxon>
    </lineage>
</organism>
<evidence type="ECO:0000313" key="8">
    <source>
        <dbReference type="Proteomes" id="UP001296706"/>
    </source>
</evidence>
<comment type="caution">
    <text evidence="7">The sequence shown here is derived from an EMBL/GenBank/DDBJ whole genome shotgun (WGS) entry which is preliminary data.</text>
</comment>
<accession>A0ABX1RF37</accession>
<dbReference type="Gene3D" id="3.50.50.60">
    <property type="entry name" value="FAD/NAD(P)-binding domain"/>
    <property type="match status" value="1"/>
</dbReference>
<dbReference type="InterPro" id="IPR050641">
    <property type="entry name" value="RIFMO-like"/>
</dbReference>